<comment type="caution">
    <text evidence="1">The sequence shown here is derived from an EMBL/GenBank/DDBJ whole genome shotgun (WGS) entry which is preliminary data.</text>
</comment>
<sequence length="202" mass="21646">MAPVPTSLLVDYGCVISLPQPAAAVRALETAVPDVAPVDFWHGYWDLRLDYDRGMPDLDYWSGVLGRPATEAESTRLTELDIAGWSTVDERVTALLDRAVDAGVPLGLLSNAPVTMARALEAAPWAARFTSLTFSGDLRVAKPDAEAYLAAARALGAHPSEVVFVDDRPENIAGAHAVGMTALHHTSADALERDLGRHLPLR</sequence>
<dbReference type="InterPro" id="IPR006439">
    <property type="entry name" value="HAD-SF_hydro_IA"/>
</dbReference>
<dbReference type="InParanoid" id="A0A420XTV9"/>
<evidence type="ECO:0000313" key="2">
    <source>
        <dbReference type="Proteomes" id="UP000281955"/>
    </source>
</evidence>
<dbReference type="GO" id="GO:0016787">
    <property type="term" value="F:hydrolase activity"/>
    <property type="evidence" value="ECO:0007669"/>
    <property type="project" value="UniProtKB-KW"/>
</dbReference>
<protein>
    <submittedName>
        <fullName evidence="1">Putative hydrolase of the HAD superfamily</fullName>
    </submittedName>
</protein>
<dbReference type="OrthoDB" id="9797415at2"/>
<keyword evidence="2" id="KW-1185">Reference proteome</keyword>
<dbReference type="InterPro" id="IPR036412">
    <property type="entry name" value="HAD-like_sf"/>
</dbReference>
<dbReference type="SUPFAM" id="SSF56784">
    <property type="entry name" value="HAD-like"/>
    <property type="match status" value="1"/>
</dbReference>
<evidence type="ECO:0000313" key="1">
    <source>
        <dbReference type="EMBL" id="RKS80286.1"/>
    </source>
</evidence>
<dbReference type="InterPro" id="IPR023214">
    <property type="entry name" value="HAD_sf"/>
</dbReference>
<gene>
    <name evidence="1" type="ORF">CLV35_0712</name>
</gene>
<dbReference type="Gene3D" id="3.40.50.1000">
    <property type="entry name" value="HAD superfamily/HAD-like"/>
    <property type="match status" value="1"/>
</dbReference>
<dbReference type="NCBIfam" id="TIGR01509">
    <property type="entry name" value="HAD-SF-IA-v3"/>
    <property type="match status" value="1"/>
</dbReference>
<name>A0A420XTV9_9ACTN</name>
<dbReference type="PANTHER" id="PTHR43611:SF3">
    <property type="entry name" value="FLAVIN MONONUCLEOTIDE HYDROLASE 1, CHLOROPLATIC"/>
    <property type="match status" value="1"/>
</dbReference>
<proteinExistence type="predicted"/>
<reference evidence="1 2" key="1">
    <citation type="submission" date="2018-10" db="EMBL/GenBank/DDBJ databases">
        <title>Genomic Encyclopedia of Archaeal and Bacterial Type Strains, Phase II (KMG-II): from individual species to whole genera.</title>
        <authorList>
            <person name="Goeker M."/>
        </authorList>
    </citation>
    <scope>NUCLEOTIDE SEQUENCE [LARGE SCALE GENOMIC DNA]</scope>
    <source>
        <strain evidence="1 2">RP-AC37</strain>
    </source>
</reference>
<organism evidence="1 2">
    <name type="scientific">Motilibacter peucedani</name>
    <dbReference type="NCBI Taxonomy" id="598650"/>
    <lineage>
        <taxon>Bacteria</taxon>
        <taxon>Bacillati</taxon>
        <taxon>Actinomycetota</taxon>
        <taxon>Actinomycetes</taxon>
        <taxon>Motilibacterales</taxon>
        <taxon>Motilibacteraceae</taxon>
        <taxon>Motilibacter</taxon>
    </lineage>
</organism>
<dbReference type="Proteomes" id="UP000281955">
    <property type="component" value="Unassembled WGS sequence"/>
</dbReference>
<dbReference type="Pfam" id="PF00702">
    <property type="entry name" value="Hydrolase"/>
    <property type="match status" value="1"/>
</dbReference>
<accession>A0A420XTV9</accession>
<keyword evidence="1" id="KW-0378">Hydrolase</keyword>
<dbReference type="EMBL" id="RBWV01000009">
    <property type="protein sequence ID" value="RKS80286.1"/>
    <property type="molecule type" value="Genomic_DNA"/>
</dbReference>
<dbReference type="PANTHER" id="PTHR43611">
    <property type="entry name" value="ALPHA-D-GLUCOSE 1-PHOSPHATE PHOSPHATASE"/>
    <property type="match status" value="1"/>
</dbReference>
<dbReference type="PRINTS" id="PR00413">
    <property type="entry name" value="HADHALOGNASE"/>
</dbReference>
<dbReference type="AlphaFoldDB" id="A0A420XTV9"/>